<evidence type="ECO:0000256" key="2">
    <source>
        <dbReference type="ARBA" id="ARBA00022516"/>
    </source>
</evidence>
<gene>
    <name evidence="12" type="ORF">KOR34_10800</name>
</gene>
<evidence type="ECO:0000256" key="6">
    <source>
        <dbReference type="ARBA" id="ARBA00023145"/>
    </source>
</evidence>
<dbReference type="OrthoDB" id="9790893at2"/>
<proteinExistence type="predicted"/>
<evidence type="ECO:0000256" key="3">
    <source>
        <dbReference type="ARBA" id="ARBA00022793"/>
    </source>
</evidence>
<protein>
    <submittedName>
        <fullName evidence="12">Phosphatidylserine decarboxylase</fullName>
    </submittedName>
</protein>
<accession>A0A5C5VE37</accession>
<feature type="transmembrane region" description="Helical" evidence="11">
    <location>
        <begin position="42"/>
        <end position="58"/>
    </location>
</feature>
<name>A0A5C5VE37_9BACT</name>
<evidence type="ECO:0000256" key="8">
    <source>
        <dbReference type="ARBA" id="ARBA00023239"/>
    </source>
</evidence>
<keyword evidence="1" id="KW-1003">Cell membrane</keyword>
<evidence type="ECO:0000256" key="9">
    <source>
        <dbReference type="ARBA" id="ARBA00023264"/>
    </source>
</evidence>
<comment type="caution">
    <text evidence="12">The sequence shown here is derived from an EMBL/GenBank/DDBJ whole genome shotgun (WGS) entry which is preliminary data.</text>
</comment>
<dbReference type="PANTHER" id="PTHR35809:SF1">
    <property type="entry name" value="ARCHAETIDYLSERINE DECARBOXYLASE PROENZYME-RELATED"/>
    <property type="match status" value="1"/>
</dbReference>
<evidence type="ECO:0000313" key="13">
    <source>
        <dbReference type="Proteomes" id="UP000316714"/>
    </source>
</evidence>
<evidence type="ECO:0000256" key="5">
    <source>
        <dbReference type="ARBA" id="ARBA00023136"/>
    </source>
</evidence>
<keyword evidence="13" id="KW-1185">Reference proteome</keyword>
<dbReference type="EMBL" id="SIHJ01000001">
    <property type="protein sequence ID" value="TWT36179.1"/>
    <property type="molecule type" value="Genomic_DNA"/>
</dbReference>
<evidence type="ECO:0000256" key="4">
    <source>
        <dbReference type="ARBA" id="ARBA00023098"/>
    </source>
</evidence>
<keyword evidence="9" id="KW-1208">Phospholipid metabolism</keyword>
<dbReference type="Pfam" id="PF02666">
    <property type="entry name" value="PS_Dcarbxylase"/>
    <property type="match status" value="1"/>
</dbReference>
<evidence type="ECO:0000313" key="12">
    <source>
        <dbReference type="EMBL" id="TWT36179.1"/>
    </source>
</evidence>
<dbReference type="GO" id="GO:0008654">
    <property type="term" value="P:phospholipid biosynthetic process"/>
    <property type="evidence" value="ECO:0007669"/>
    <property type="project" value="UniProtKB-KW"/>
</dbReference>
<keyword evidence="10" id="KW-0670">Pyruvate</keyword>
<evidence type="ECO:0000256" key="11">
    <source>
        <dbReference type="SAM" id="Phobius"/>
    </source>
</evidence>
<evidence type="ECO:0000256" key="7">
    <source>
        <dbReference type="ARBA" id="ARBA00023209"/>
    </source>
</evidence>
<reference evidence="12 13" key="1">
    <citation type="submission" date="2019-02" db="EMBL/GenBank/DDBJ databases">
        <title>Deep-cultivation of Planctomycetes and their phenomic and genomic characterization uncovers novel biology.</title>
        <authorList>
            <person name="Wiegand S."/>
            <person name="Jogler M."/>
            <person name="Boedeker C."/>
            <person name="Pinto D."/>
            <person name="Vollmers J."/>
            <person name="Rivas-Marin E."/>
            <person name="Kohn T."/>
            <person name="Peeters S.H."/>
            <person name="Heuer A."/>
            <person name="Rast P."/>
            <person name="Oberbeckmann S."/>
            <person name="Bunk B."/>
            <person name="Jeske O."/>
            <person name="Meyerdierks A."/>
            <person name="Storesund J.E."/>
            <person name="Kallscheuer N."/>
            <person name="Luecker S."/>
            <person name="Lage O.M."/>
            <person name="Pohl T."/>
            <person name="Merkel B.J."/>
            <person name="Hornburger P."/>
            <person name="Mueller R.-W."/>
            <person name="Bruemmer F."/>
            <person name="Labrenz M."/>
            <person name="Spormann A.M."/>
            <person name="Op Den Camp H."/>
            <person name="Overmann J."/>
            <person name="Amann R."/>
            <person name="Jetten M.S.M."/>
            <person name="Mascher T."/>
            <person name="Medema M.H."/>
            <person name="Devos D.P."/>
            <person name="Kaster A.-K."/>
            <person name="Ovreas L."/>
            <person name="Rohde M."/>
            <person name="Galperin M.Y."/>
            <person name="Jogler C."/>
        </authorList>
    </citation>
    <scope>NUCLEOTIDE SEQUENCE [LARGE SCALE GENOMIC DNA]</scope>
    <source>
        <strain evidence="12 13">KOR34</strain>
    </source>
</reference>
<keyword evidence="7" id="KW-0594">Phospholipid biosynthesis</keyword>
<organism evidence="12 13">
    <name type="scientific">Posidoniimonas corsicana</name>
    <dbReference type="NCBI Taxonomy" id="1938618"/>
    <lineage>
        <taxon>Bacteria</taxon>
        <taxon>Pseudomonadati</taxon>
        <taxon>Planctomycetota</taxon>
        <taxon>Planctomycetia</taxon>
        <taxon>Pirellulales</taxon>
        <taxon>Lacipirellulaceae</taxon>
        <taxon>Posidoniimonas</taxon>
    </lineage>
</organism>
<keyword evidence="4" id="KW-0443">Lipid metabolism</keyword>
<evidence type="ECO:0000256" key="1">
    <source>
        <dbReference type="ARBA" id="ARBA00022475"/>
    </source>
</evidence>
<keyword evidence="3" id="KW-0210">Decarboxylase</keyword>
<keyword evidence="11" id="KW-1133">Transmembrane helix</keyword>
<sequence>MDERTGKELVRHMSSLALMGVPQTHTLPDGYRIQLAPWGRRELLLIGLPLLIATVLIATLAGPWAPLAVVPGVLLAALLWFFRDPPRAIPVEEAAYVSPADGRVTDVTHLDEYHFFGGPATRVGIFLSVLDVHVNRVPAEAEVVETHYAEGARHDARTPEATDHNESQWVGWQEPCGARFAVRQVSGAVARRIVCPLSPGDHYGRGERFGMIKFGSRTELIVPAGVQIAVKAGDRVHGGSTILARR</sequence>
<keyword evidence="11" id="KW-0812">Transmembrane</keyword>
<dbReference type="AlphaFoldDB" id="A0A5C5VE37"/>
<dbReference type="Proteomes" id="UP000316714">
    <property type="component" value="Unassembled WGS sequence"/>
</dbReference>
<keyword evidence="6" id="KW-0865">Zymogen</keyword>
<evidence type="ECO:0000256" key="10">
    <source>
        <dbReference type="ARBA" id="ARBA00023317"/>
    </source>
</evidence>
<keyword evidence="2" id="KW-0444">Lipid biosynthesis</keyword>
<dbReference type="InterPro" id="IPR003817">
    <property type="entry name" value="PS_Dcarbxylase"/>
</dbReference>
<dbReference type="InterPro" id="IPR033175">
    <property type="entry name" value="PSD-A"/>
</dbReference>
<dbReference type="PANTHER" id="PTHR35809">
    <property type="entry name" value="ARCHAETIDYLSERINE DECARBOXYLASE PROENZYME-RELATED"/>
    <property type="match status" value="1"/>
</dbReference>
<keyword evidence="8" id="KW-0456">Lyase</keyword>
<dbReference type="GO" id="GO:0004609">
    <property type="term" value="F:phosphatidylserine decarboxylase activity"/>
    <property type="evidence" value="ECO:0007669"/>
    <property type="project" value="InterPro"/>
</dbReference>
<keyword evidence="5 11" id="KW-0472">Membrane</keyword>